<name>A0A6B2JU95_9RHOB</name>
<evidence type="ECO:0000259" key="1">
    <source>
        <dbReference type="Pfam" id="PF22422"/>
    </source>
</evidence>
<dbReference type="Pfam" id="PF22422">
    <property type="entry name" value="MGH1-like_GH"/>
    <property type="match status" value="1"/>
</dbReference>
<accession>A0A6B2JU95</accession>
<reference evidence="2 3" key="1">
    <citation type="submission" date="2020-02" db="EMBL/GenBank/DDBJ databases">
        <title>Pseudoroseicyclus tamarix, sp. nov., isolated from offshore sediment of a Tamarix chinensis forest.</title>
        <authorList>
            <person name="Gai Y."/>
        </authorList>
    </citation>
    <scope>NUCLEOTIDE SEQUENCE [LARGE SCALE GENOMIC DNA]</scope>
    <source>
        <strain evidence="2 3">CLL3-39</strain>
    </source>
</reference>
<protein>
    <recommendedName>
        <fullName evidence="1">Mannosylglycerate hydrolase MGH1-like glycoside hydrolase domain-containing protein</fullName>
    </recommendedName>
</protein>
<dbReference type="SUPFAM" id="SSF48208">
    <property type="entry name" value="Six-hairpin glycosidases"/>
    <property type="match status" value="1"/>
</dbReference>
<dbReference type="InterPro" id="IPR054491">
    <property type="entry name" value="MGH1-like_GH"/>
</dbReference>
<dbReference type="InterPro" id="IPR008928">
    <property type="entry name" value="6-hairpin_glycosidase_sf"/>
</dbReference>
<keyword evidence="3" id="KW-1185">Reference proteome</keyword>
<feature type="domain" description="Mannosylglycerate hydrolase MGH1-like glycoside hydrolase" evidence="1">
    <location>
        <begin position="83"/>
        <end position="354"/>
    </location>
</feature>
<comment type="caution">
    <text evidence="2">The sequence shown here is derived from an EMBL/GenBank/DDBJ whole genome shotgun (WGS) entry which is preliminary data.</text>
</comment>
<proteinExistence type="predicted"/>
<dbReference type="AlphaFoldDB" id="A0A6B2JU95"/>
<evidence type="ECO:0000313" key="2">
    <source>
        <dbReference type="EMBL" id="NDV00179.1"/>
    </source>
</evidence>
<gene>
    <name evidence="2" type="ORF">GZA08_04250</name>
</gene>
<dbReference type="EMBL" id="JAAGAB010000001">
    <property type="protein sequence ID" value="NDV00179.1"/>
    <property type="molecule type" value="Genomic_DNA"/>
</dbReference>
<dbReference type="GO" id="GO:0005975">
    <property type="term" value="P:carbohydrate metabolic process"/>
    <property type="evidence" value="ECO:0007669"/>
    <property type="project" value="InterPro"/>
</dbReference>
<dbReference type="RefSeq" id="WP_163890245.1">
    <property type="nucleotide sequence ID" value="NZ_JAAFYS010000001.1"/>
</dbReference>
<dbReference type="Gene3D" id="1.50.10.10">
    <property type="match status" value="1"/>
</dbReference>
<organism evidence="2 3">
    <name type="scientific">Pseudoroseicyclus tamaricis</name>
    <dbReference type="NCBI Taxonomy" id="2705421"/>
    <lineage>
        <taxon>Bacteria</taxon>
        <taxon>Pseudomonadati</taxon>
        <taxon>Pseudomonadota</taxon>
        <taxon>Alphaproteobacteria</taxon>
        <taxon>Rhodobacterales</taxon>
        <taxon>Paracoccaceae</taxon>
        <taxon>Pseudoroseicyclus</taxon>
    </lineage>
</organism>
<dbReference type="InterPro" id="IPR012341">
    <property type="entry name" value="6hp_glycosidase-like_sf"/>
</dbReference>
<sequence>MPDLLDRLRARPAPTGPHAEAWGRADVRFASSNEGLEARHAAAVAELFTCIRAIAGGPPILQEGGNYPGCWLESTGTINAEHLSRFLPGIAADTFASFARLQREDGLFPYKITADGPSFRQIQTVTPLARSVWHLYGLTGDRDWLARLYKAMAANDAWLARTRDTRGTGGVEAFCTFDTGHDESARFWHLPDGCRDFDSSRYDVDNPRLPLVAPDLTANVACQRRYLAQMAAELGEDPGPWEEKAEASEAALWRECWDEADGLFYDRDATGAHLKVQGDVLLRVLACEIGDDTVFEAAARRYLLNTRKFFARYPFTSIALDDPRFDPDFARNSWCGPSNFLTLIRAHHAFEAHGAHVELGFAMQPILGAMATWDRFPQTLSPFSGEPGFTDSYSPSILALLDFTERLCGILPRPGGELWFSTAAPAQLLHHAPEAATAYGRSHAGARFELVVEGGEGRAFRDGAPLFTLPAGVRAVTDASGALTALVGLAAGGREGEVVTPDGALPFRIGPNEVLSLGTGGFERSRAPSLIPPQSS</sequence>
<evidence type="ECO:0000313" key="3">
    <source>
        <dbReference type="Proteomes" id="UP000474757"/>
    </source>
</evidence>
<dbReference type="Proteomes" id="UP000474757">
    <property type="component" value="Unassembled WGS sequence"/>
</dbReference>